<organism evidence="10 11">
    <name type="scientific">Boothiomyces macroporosus</name>
    <dbReference type="NCBI Taxonomy" id="261099"/>
    <lineage>
        <taxon>Eukaryota</taxon>
        <taxon>Fungi</taxon>
        <taxon>Fungi incertae sedis</taxon>
        <taxon>Chytridiomycota</taxon>
        <taxon>Chytridiomycota incertae sedis</taxon>
        <taxon>Chytridiomycetes</taxon>
        <taxon>Rhizophydiales</taxon>
        <taxon>Terramycetaceae</taxon>
        <taxon>Boothiomyces</taxon>
    </lineage>
</organism>
<feature type="transmembrane region" description="Helical" evidence="9">
    <location>
        <begin position="718"/>
        <end position="742"/>
    </location>
</feature>
<feature type="transmembrane region" description="Helical" evidence="9">
    <location>
        <begin position="567"/>
        <end position="595"/>
    </location>
</feature>
<feature type="transmembrane region" description="Helical" evidence="9">
    <location>
        <begin position="408"/>
        <end position="428"/>
    </location>
</feature>
<evidence type="ECO:0000256" key="6">
    <source>
        <dbReference type="ARBA" id="ARBA00022927"/>
    </source>
</evidence>
<keyword evidence="6" id="KW-0653">Protein transport</keyword>
<evidence type="ECO:0000256" key="2">
    <source>
        <dbReference type="ARBA" id="ARBA00008807"/>
    </source>
</evidence>
<gene>
    <name evidence="10" type="ORF">HK103_004070</name>
</gene>
<evidence type="ECO:0000256" key="5">
    <source>
        <dbReference type="ARBA" id="ARBA00022856"/>
    </source>
</evidence>
<dbReference type="InterPro" id="IPR004648">
    <property type="entry name" value="Oligpept_transpt"/>
</dbReference>
<keyword evidence="4 9" id="KW-0812">Transmembrane</keyword>
<evidence type="ECO:0000256" key="9">
    <source>
        <dbReference type="SAM" id="Phobius"/>
    </source>
</evidence>
<feature type="transmembrane region" description="Helical" evidence="9">
    <location>
        <begin position="79"/>
        <end position="101"/>
    </location>
</feature>
<keyword evidence="11" id="KW-1185">Reference proteome</keyword>
<dbReference type="Pfam" id="PF03169">
    <property type="entry name" value="OPT"/>
    <property type="match status" value="1"/>
</dbReference>
<feature type="transmembrane region" description="Helical" evidence="9">
    <location>
        <begin position="291"/>
        <end position="313"/>
    </location>
</feature>
<feature type="transmembrane region" description="Helical" evidence="9">
    <location>
        <begin position="642"/>
        <end position="661"/>
    </location>
</feature>
<feature type="transmembrane region" description="Helical" evidence="9">
    <location>
        <begin position="615"/>
        <end position="635"/>
    </location>
</feature>
<feature type="transmembrane region" description="Helical" evidence="9">
    <location>
        <begin position="155"/>
        <end position="175"/>
    </location>
</feature>
<reference evidence="10" key="1">
    <citation type="submission" date="2020-05" db="EMBL/GenBank/DDBJ databases">
        <title>Phylogenomic resolution of chytrid fungi.</title>
        <authorList>
            <person name="Stajich J.E."/>
            <person name="Amses K."/>
            <person name="Simmons R."/>
            <person name="Seto K."/>
            <person name="Myers J."/>
            <person name="Bonds A."/>
            <person name="Quandt C.A."/>
            <person name="Barry K."/>
            <person name="Liu P."/>
            <person name="Grigoriev I."/>
            <person name="Longcore J.E."/>
            <person name="James T.Y."/>
        </authorList>
    </citation>
    <scope>NUCLEOTIDE SEQUENCE</scope>
    <source>
        <strain evidence="10">PLAUS21</strain>
    </source>
</reference>
<dbReference type="Proteomes" id="UP001210925">
    <property type="component" value="Unassembled WGS sequence"/>
</dbReference>
<evidence type="ECO:0000256" key="8">
    <source>
        <dbReference type="ARBA" id="ARBA00023136"/>
    </source>
</evidence>
<evidence type="ECO:0000256" key="4">
    <source>
        <dbReference type="ARBA" id="ARBA00022692"/>
    </source>
</evidence>
<feature type="transmembrane region" description="Helical" evidence="9">
    <location>
        <begin position="223"/>
        <end position="256"/>
    </location>
</feature>
<sequence>MSEEKKADLAVDIENHDLDLDDAEVADAELANDWIDAVVMKEDDPNTPALTIRTLILGVIWAIFLALANCLFTFRANPFVIPNALATLLAYPMGVFLAAVLPDVEIFGHSLNPGPFTVKEHALITIIASSAGGQPYGVDNVVGQHWTKFVGDRSINFWNSLPWILATQFIGYGVAGLTRRFLIKPAAMMWPSVLPTIALLNSFHEKPEETTESKRYTLSRYNFFWIIFAFIFIYEWMPLYFAPAFSMVSLLCILAGRNRTLKIFGSSGYQGGFGVLSLTFDWTIVTSTGPLYTPFWAGLNYFIGYIFWGWIIVPIVEYTNPFGVGSQSAQPELGNLILSRIPWSDHSPTTDMVRMVNVPGIFNKTGAPIPITRGHNHEAILNYNSPPSLDLEFYEANQPFYLSSNFSICYFVSFINIASVLTHVFLWYGKDVYRQTMEAVKQVQSSEEDELNVRMRAYPEIPDWFYMSFLGVFTLLQVLSGLFTAFAMPWWSSIFAVILGTIYVIPIGIIQAVSGNQIGLNVLTEFIIGLLTPGDFVGVMCFKSLGYNMVIQALNLASDLKLGHYMAIAPTSMFISQMIGTFIGAIGNLAVAFWAEEGLADQFKNNGDAWNPRTSYGVFISAGGIWGAIGPARFFGKGSPYYSLLLGFPIGLVLPVLPWLANKVYPSKNWHLVNFPLLTQMNFTGQNLGFLTVPFILNIVFNKIIYTYNREWWNKYNFILSIALDSGAAVATLVITFMQFSITSPVGMGFFNPAQPWNPVVDYYCYERQFNGSAAPGY</sequence>
<protein>
    <recommendedName>
        <fullName evidence="12">OPT family small oligopeptide transporter</fullName>
    </recommendedName>
</protein>
<dbReference type="NCBIfam" id="TIGR00728">
    <property type="entry name" value="OPT_sfam"/>
    <property type="match status" value="2"/>
</dbReference>
<evidence type="ECO:0000313" key="10">
    <source>
        <dbReference type="EMBL" id="KAJ3258077.1"/>
    </source>
</evidence>
<dbReference type="EMBL" id="JADGKB010000031">
    <property type="protein sequence ID" value="KAJ3258077.1"/>
    <property type="molecule type" value="Genomic_DNA"/>
</dbReference>
<dbReference type="InterPro" id="IPR004813">
    <property type="entry name" value="OPT"/>
</dbReference>
<feature type="transmembrane region" description="Helical" evidence="9">
    <location>
        <begin position="494"/>
        <end position="514"/>
    </location>
</feature>
<dbReference type="GO" id="GO:0035673">
    <property type="term" value="F:oligopeptide transmembrane transporter activity"/>
    <property type="evidence" value="ECO:0007669"/>
    <property type="project" value="InterPro"/>
</dbReference>
<comment type="caution">
    <text evidence="10">The sequence shown here is derived from an EMBL/GenBank/DDBJ whole genome shotgun (WGS) entry which is preliminary data.</text>
</comment>
<evidence type="ECO:0000313" key="11">
    <source>
        <dbReference type="Proteomes" id="UP001210925"/>
    </source>
</evidence>
<comment type="subcellular location">
    <subcellularLocation>
        <location evidence="1">Membrane</location>
        <topology evidence="1">Multi-pass membrane protein</topology>
    </subcellularLocation>
</comment>
<keyword evidence="3" id="KW-0813">Transport</keyword>
<accession>A0AAD5Y4C4</accession>
<keyword evidence="5" id="KW-0571">Peptide transport</keyword>
<keyword evidence="7 9" id="KW-1133">Transmembrane helix</keyword>
<keyword evidence="8 9" id="KW-0472">Membrane</keyword>
<evidence type="ECO:0008006" key="12">
    <source>
        <dbReference type="Google" id="ProtNLM"/>
    </source>
</evidence>
<evidence type="ECO:0000256" key="1">
    <source>
        <dbReference type="ARBA" id="ARBA00004141"/>
    </source>
</evidence>
<evidence type="ECO:0000256" key="7">
    <source>
        <dbReference type="ARBA" id="ARBA00022989"/>
    </source>
</evidence>
<evidence type="ECO:0000256" key="3">
    <source>
        <dbReference type="ARBA" id="ARBA00022448"/>
    </source>
</evidence>
<dbReference type="GO" id="GO:0015031">
    <property type="term" value="P:protein transport"/>
    <property type="evidence" value="ECO:0007669"/>
    <property type="project" value="UniProtKB-KW"/>
</dbReference>
<feature type="transmembrane region" description="Helical" evidence="9">
    <location>
        <begin position="50"/>
        <end position="72"/>
    </location>
</feature>
<proteinExistence type="inferred from homology"/>
<dbReference type="AlphaFoldDB" id="A0AAD5Y4C4"/>
<feature type="transmembrane region" description="Helical" evidence="9">
    <location>
        <begin position="526"/>
        <end position="546"/>
    </location>
</feature>
<feature type="transmembrane region" description="Helical" evidence="9">
    <location>
        <begin position="688"/>
        <end position="706"/>
    </location>
</feature>
<dbReference type="GO" id="GO:0016020">
    <property type="term" value="C:membrane"/>
    <property type="evidence" value="ECO:0007669"/>
    <property type="project" value="UniProtKB-SubCell"/>
</dbReference>
<name>A0AAD5Y4C4_9FUNG</name>
<feature type="transmembrane region" description="Helical" evidence="9">
    <location>
        <begin position="464"/>
        <end position="487"/>
    </location>
</feature>
<dbReference type="PANTHER" id="PTHR22601">
    <property type="entry name" value="ISP4 LIKE PROTEIN"/>
    <property type="match status" value="1"/>
</dbReference>
<comment type="similarity">
    <text evidence="2">Belongs to the oligopeptide OPT transporter family.</text>
</comment>